<comment type="caution">
    <text evidence="2">The sequence shown here is derived from an EMBL/GenBank/DDBJ whole genome shotgun (WGS) entry which is preliminary data.</text>
</comment>
<dbReference type="AlphaFoldDB" id="A0A7X9FSJ7"/>
<evidence type="ECO:0000313" key="2">
    <source>
        <dbReference type="EMBL" id="NMC63557.1"/>
    </source>
</evidence>
<reference evidence="2 3" key="1">
    <citation type="journal article" date="2020" name="Biotechnol. Biofuels">
        <title>New insights from the biogas microbiome by comprehensive genome-resolved metagenomics of nearly 1600 species originating from multiple anaerobic digesters.</title>
        <authorList>
            <person name="Campanaro S."/>
            <person name="Treu L."/>
            <person name="Rodriguez-R L.M."/>
            <person name="Kovalovszki A."/>
            <person name="Ziels R.M."/>
            <person name="Maus I."/>
            <person name="Zhu X."/>
            <person name="Kougias P.G."/>
            <person name="Basile A."/>
            <person name="Luo G."/>
            <person name="Schluter A."/>
            <person name="Konstantinidis K.T."/>
            <person name="Angelidaki I."/>
        </authorList>
    </citation>
    <scope>NUCLEOTIDE SEQUENCE [LARGE SCALE GENOMIC DNA]</scope>
    <source>
        <strain evidence="2">AS27yjCOA_65</strain>
    </source>
</reference>
<organism evidence="2 3">
    <name type="scientific">SAR324 cluster bacterium</name>
    <dbReference type="NCBI Taxonomy" id="2024889"/>
    <lineage>
        <taxon>Bacteria</taxon>
        <taxon>Deltaproteobacteria</taxon>
        <taxon>SAR324 cluster</taxon>
    </lineage>
</organism>
<name>A0A7X9FSJ7_9DELT</name>
<proteinExistence type="predicted"/>
<dbReference type="Proteomes" id="UP000524246">
    <property type="component" value="Unassembled WGS sequence"/>
</dbReference>
<sequence>MACFSEGTGPMIFIDPLYSNTPSGVQTSKNRFLTSAATVDSAQDANPSTTENADSTSSTNVTDFEALLNPLLVPNQEGVISEEQLFASLLVERITALKGQEAGAEFKSLLEDQKTKMTSSKNGYIPYEEAARTALREYAASGKLSAEEVEQVHSQAFGAAQLDDNLDVLFDDLGSESDLTKAVSDKSAAIASAKAIMNQYDAGSLTATIRSFELAFDSSGLALINPYYKSVNNYSSSDIGEDPLKNPGPDLAAGSVTYKTPQAISDNMRTSTWEFLWKPIGENSKKLVVLPRAGLGYDVESVVLKDKNGKVIEEGTHYDAADGSPHPDSARKFNFTKPGSAYQKNLLCEVTMTNGAKVIFDIPNPGSRYEQSRSS</sequence>
<protein>
    <submittedName>
        <fullName evidence="2">DUF1707 domain-containing protein</fullName>
    </submittedName>
</protein>
<evidence type="ECO:0000256" key="1">
    <source>
        <dbReference type="SAM" id="MobiDB-lite"/>
    </source>
</evidence>
<accession>A0A7X9FSJ7</accession>
<gene>
    <name evidence="2" type="ORF">GYA55_10380</name>
</gene>
<dbReference type="EMBL" id="JAAZON010000470">
    <property type="protein sequence ID" value="NMC63557.1"/>
    <property type="molecule type" value="Genomic_DNA"/>
</dbReference>
<evidence type="ECO:0000313" key="3">
    <source>
        <dbReference type="Proteomes" id="UP000524246"/>
    </source>
</evidence>
<feature type="region of interest" description="Disordered" evidence="1">
    <location>
        <begin position="38"/>
        <end position="59"/>
    </location>
</feature>